<gene>
    <name evidence="2" type="ORF">OG563_01715</name>
</gene>
<proteinExistence type="predicted"/>
<protein>
    <recommendedName>
        <fullName evidence="4">Integral membrane protein</fullName>
    </recommendedName>
</protein>
<dbReference type="RefSeq" id="WP_327099911.1">
    <property type="nucleotide sequence ID" value="NZ_CP109149.1"/>
</dbReference>
<keyword evidence="3" id="KW-1185">Reference proteome</keyword>
<accession>A0ABZ1YUU3</accession>
<feature type="transmembrane region" description="Helical" evidence="1">
    <location>
        <begin position="57"/>
        <end position="76"/>
    </location>
</feature>
<feature type="transmembrane region" description="Helical" evidence="1">
    <location>
        <begin position="31"/>
        <end position="51"/>
    </location>
</feature>
<keyword evidence="1" id="KW-1133">Transmembrane helix</keyword>
<dbReference type="EMBL" id="CP109441">
    <property type="protein sequence ID" value="WUV47004.1"/>
    <property type="molecule type" value="Genomic_DNA"/>
</dbReference>
<organism evidence="2 3">
    <name type="scientific">Nocardia vinacea</name>
    <dbReference type="NCBI Taxonomy" id="96468"/>
    <lineage>
        <taxon>Bacteria</taxon>
        <taxon>Bacillati</taxon>
        <taxon>Actinomycetota</taxon>
        <taxon>Actinomycetes</taxon>
        <taxon>Mycobacteriales</taxon>
        <taxon>Nocardiaceae</taxon>
        <taxon>Nocardia</taxon>
    </lineage>
</organism>
<sequence>MDDAEAYFESSAVRTARPAGPPESVRAAREAAFGLAGFGLAYPVVMGLIAGDEAARSAALQFGCSWVLGLAVLALGRGPRVRRVAIVSVMLQSVAVLRIHVEAVPDLARLVVVLFTLGASATILYQLSRPEAKAWFDIRIADAEW</sequence>
<keyword evidence="1" id="KW-0472">Membrane</keyword>
<reference evidence="2" key="1">
    <citation type="submission" date="2022-10" db="EMBL/GenBank/DDBJ databases">
        <title>The complete genomes of actinobacterial strains from the NBC collection.</title>
        <authorList>
            <person name="Joergensen T.S."/>
            <person name="Alvarez Arevalo M."/>
            <person name="Sterndorff E.B."/>
            <person name="Faurdal D."/>
            <person name="Vuksanovic O."/>
            <person name="Mourched A.-S."/>
            <person name="Charusanti P."/>
            <person name="Shaw S."/>
            <person name="Blin K."/>
            <person name="Weber T."/>
        </authorList>
    </citation>
    <scope>NUCLEOTIDE SEQUENCE</scope>
    <source>
        <strain evidence="2">NBC_01482</strain>
    </source>
</reference>
<dbReference type="Proteomes" id="UP001432062">
    <property type="component" value="Chromosome"/>
</dbReference>
<evidence type="ECO:0000256" key="1">
    <source>
        <dbReference type="SAM" id="Phobius"/>
    </source>
</evidence>
<name>A0ABZ1YUU3_9NOCA</name>
<evidence type="ECO:0008006" key="4">
    <source>
        <dbReference type="Google" id="ProtNLM"/>
    </source>
</evidence>
<keyword evidence="1" id="KW-0812">Transmembrane</keyword>
<evidence type="ECO:0000313" key="3">
    <source>
        <dbReference type="Proteomes" id="UP001432062"/>
    </source>
</evidence>
<evidence type="ECO:0000313" key="2">
    <source>
        <dbReference type="EMBL" id="WUV47004.1"/>
    </source>
</evidence>